<dbReference type="GO" id="GO:0005886">
    <property type="term" value="C:plasma membrane"/>
    <property type="evidence" value="ECO:0007669"/>
    <property type="project" value="UniProtKB-SubCell"/>
</dbReference>
<dbReference type="PIRSF" id="PIRSF005091">
    <property type="entry name" value="Mmb_sulf_HI1246"/>
    <property type="match status" value="1"/>
</dbReference>
<keyword evidence="4" id="KW-1003">Cell membrane</keyword>
<evidence type="ECO:0000256" key="3">
    <source>
        <dbReference type="ARBA" id="ARBA00009983"/>
    </source>
</evidence>
<dbReference type="SUPFAM" id="SSF53649">
    <property type="entry name" value="Alkaline phosphatase-like"/>
    <property type="match status" value="1"/>
</dbReference>
<comment type="similarity">
    <text evidence="3">Belongs to the LTA synthase family.</text>
</comment>
<feature type="active site" evidence="8">
    <location>
        <position position="310"/>
    </location>
</feature>
<dbReference type="OrthoDB" id="5901192at2"/>
<proteinExistence type="inferred from homology"/>
<organism evidence="14 15">
    <name type="scientific">Lapidilactobacillus concavus DSM 17758</name>
    <dbReference type="NCBI Taxonomy" id="1423735"/>
    <lineage>
        <taxon>Bacteria</taxon>
        <taxon>Bacillati</taxon>
        <taxon>Bacillota</taxon>
        <taxon>Bacilli</taxon>
        <taxon>Lactobacillales</taxon>
        <taxon>Lactobacillaceae</taxon>
        <taxon>Lapidilactobacillus</taxon>
    </lineage>
</organism>
<evidence type="ECO:0000256" key="5">
    <source>
        <dbReference type="ARBA" id="ARBA00022692"/>
    </source>
</evidence>
<dbReference type="Proteomes" id="UP000051315">
    <property type="component" value="Unassembled WGS sequence"/>
</dbReference>
<evidence type="ECO:0000313" key="15">
    <source>
        <dbReference type="Proteomes" id="UP000051315"/>
    </source>
</evidence>
<dbReference type="PATRIC" id="fig|1423735.3.peg.1245"/>
<feature type="transmembrane region" description="Helical" evidence="12">
    <location>
        <begin position="165"/>
        <end position="183"/>
    </location>
</feature>
<comment type="caution">
    <text evidence="14">The sequence shown here is derived from an EMBL/GenBank/DDBJ whole genome shotgun (WGS) entry which is preliminary data.</text>
</comment>
<feature type="transmembrane region" description="Helical" evidence="12">
    <location>
        <begin position="80"/>
        <end position="101"/>
    </location>
</feature>
<evidence type="ECO:0000256" key="12">
    <source>
        <dbReference type="SAM" id="Phobius"/>
    </source>
</evidence>
<dbReference type="CDD" id="cd16015">
    <property type="entry name" value="LTA_synthase"/>
    <property type="match status" value="1"/>
</dbReference>
<keyword evidence="9" id="KW-0479">Metal-binding</keyword>
<comment type="subcellular location">
    <subcellularLocation>
        <location evidence="1">Cell membrane</location>
        <topology evidence="1">Multi-pass membrane protein</topology>
    </subcellularLocation>
</comment>
<keyword evidence="5 12" id="KW-0812">Transmembrane</keyword>
<evidence type="ECO:0000256" key="9">
    <source>
        <dbReference type="PIRSR" id="PIRSR005091-2"/>
    </source>
</evidence>
<feature type="binding site" evidence="10">
    <location>
        <position position="486"/>
    </location>
    <ligand>
        <name>Mn(2+)</name>
        <dbReference type="ChEBI" id="CHEBI:29035"/>
    </ligand>
</feature>
<evidence type="ECO:0000256" key="10">
    <source>
        <dbReference type="PIRSR" id="PIRSR005091-3"/>
    </source>
</evidence>
<dbReference type="STRING" id="1423735.FC15_GL001198"/>
<evidence type="ECO:0000256" key="1">
    <source>
        <dbReference type="ARBA" id="ARBA00004651"/>
    </source>
</evidence>
<feature type="binding site" evidence="10">
    <location>
        <position position="487"/>
    </location>
    <ligand>
        <name>Mn(2+)</name>
        <dbReference type="ChEBI" id="CHEBI:29035"/>
    </ligand>
</feature>
<evidence type="ECO:0000256" key="2">
    <source>
        <dbReference type="ARBA" id="ARBA00004936"/>
    </source>
</evidence>
<dbReference type="InterPro" id="IPR050448">
    <property type="entry name" value="OpgB/LTA_synthase_biosynth"/>
</dbReference>
<feature type="transmembrane region" description="Helical" evidence="12">
    <location>
        <begin position="20"/>
        <end position="40"/>
    </location>
</feature>
<keyword evidence="7 12" id="KW-0472">Membrane</keyword>
<accession>A0A0R1W3X3</accession>
<keyword evidence="9" id="KW-0464">Manganese</keyword>
<feature type="binding site" evidence="9">
    <location>
        <position position="427"/>
    </location>
    <ligand>
        <name>substrate</name>
    </ligand>
</feature>
<dbReference type="GO" id="GO:0046872">
    <property type="term" value="F:metal ion binding"/>
    <property type="evidence" value="ECO:0007669"/>
    <property type="project" value="UniProtKB-KW"/>
</dbReference>
<comment type="pathway">
    <text evidence="2">Cell wall biogenesis; lipoteichoic acid biosynthesis.</text>
</comment>
<feature type="compositionally biased region" description="Polar residues" evidence="11">
    <location>
        <begin position="677"/>
        <end position="694"/>
    </location>
</feature>
<evidence type="ECO:0000259" key="13">
    <source>
        <dbReference type="Pfam" id="PF00884"/>
    </source>
</evidence>
<dbReference type="RefSeq" id="WP_057823865.1">
    <property type="nucleotide sequence ID" value="NZ_AZFX01000036.1"/>
</dbReference>
<protein>
    <recommendedName>
        <fullName evidence="13">Sulfatase N-terminal domain-containing protein</fullName>
    </recommendedName>
</protein>
<sequence>MCEVFLLKKQQIGRFLQTRLGFFTLITLLFWLKTVFAYYVDFSLGATDPLQHFLMFFNPIGTTMLLLSIGLYIKRPKLSYAIMFTIYALNTLLLFSNVLYYRQFTDFLTFNTIMNASKVSAGLGKSTISLLQWYDIFLWLDVFAVTLSLARHWLKVDLRPFKPRFAFTTTSLAVFVFLFNLTLSEANRPQLLTRTFDRNYIVKYLGLDTFVFYDSMKTAQNNQIRSSADGTDINKVLNYVKTHQVDANPQYYGKAAGKNVIIIHLESFQQFLIDYKYDGQEVTPFLNSLYHDKNTLSFSNFFHEVGQGKTSDAENMLETGTFGLPEGSVFTSLGADNTFQAAPAILQQTDQYTSAVFHGNVGSFWNRNHVYKNLGYDYFFDSSYFNASTSAKIGYGIKDKLLFAESIKYLEQLQQPFYTKFITVTNHMPFLLSDDDSDFIRPTTKDKAVNNYFATAHYLDQAVKEFFQYLDKSGLSKNTLVMIYGDHYGLSDKDNQSLAPLVGKDTSYWTAFDNTQMQRVPFMLHMDGLKGGIKKTYGGEIDVLPTLLHLLGINTSKYAFFGQDLLSSQHQQLVAFRNNNFVTNQYTVLGGSGAKGNVYDNQTGELLIDLTPEQTEILNEDQKKVDNALALSDSLNTKNLLRFYTPAGFTPVNPDNYSYLDQVNSLITTRQSLQKESTSLFSENGNKSTTNLYQTDAPEITDAKTEIDTLPESGSSSQSSQSSRATSSKRSSKTTNQSSRTKN</sequence>
<evidence type="ECO:0000256" key="7">
    <source>
        <dbReference type="ARBA" id="ARBA00023136"/>
    </source>
</evidence>
<evidence type="ECO:0000256" key="8">
    <source>
        <dbReference type="PIRSR" id="PIRSR005091-1"/>
    </source>
</evidence>
<feature type="domain" description="Sulfatase N-terminal" evidence="13">
    <location>
        <begin position="258"/>
        <end position="553"/>
    </location>
</feature>
<feature type="binding site" evidence="10">
    <location>
        <position position="310"/>
    </location>
    <ligand>
        <name>Mn(2+)</name>
        <dbReference type="ChEBI" id="CHEBI:29035"/>
    </ligand>
</feature>
<feature type="transmembrane region" description="Helical" evidence="12">
    <location>
        <begin position="136"/>
        <end position="153"/>
    </location>
</feature>
<dbReference type="Gene3D" id="3.30.1120.170">
    <property type="match status" value="1"/>
</dbReference>
<reference evidence="14 15" key="1">
    <citation type="journal article" date="2015" name="Genome Announc.">
        <title>Expanding the biotechnology potential of lactobacilli through comparative genomics of 213 strains and associated genera.</title>
        <authorList>
            <person name="Sun Z."/>
            <person name="Harris H.M."/>
            <person name="McCann A."/>
            <person name="Guo C."/>
            <person name="Argimon S."/>
            <person name="Zhang W."/>
            <person name="Yang X."/>
            <person name="Jeffery I.B."/>
            <person name="Cooney J.C."/>
            <person name="Kagawa T.F."/>
            <person name="Liu W."/>
            <person name="Song Y."/>
            <person name="Salvetti E."/>
            <person name="Wrobel A."/>
            <person name="Rasinkangas P."/>
            <person name="Parkhill J."/>
            <person name="Rea M.C."/>
            <person name="O'Sullivan O."/>
            <person name="Ritari J."/>
            <person name="Douillard F.P."/>
            <person name="Paul Ross R."/>
            <person name="Yang R."/>
            <person name="Briner A.E."/>
            <person name="Felis G.E."/>
            <person name="de Vos W.M."/>
            <person name="Barrangou R."/>
            <person name="Klaenhammer T.R."/>
            <person name="Caufield P.W."/>
            <person name="Cui Y."/>
            <person name="Zhang H."/>
            <person name="O'Toole P.W."/>
        </authorList>
    </citation>
    <scope>NUCLEOTIDE SEQUENCE [LARGE SCALE GENOMIC DNA]</scope>
    <source>
        <strain evidence="14 15">DSM 17758</strain>
    </source>
</reference>
<feature type="compositionally biased region" description="Low complexity" evidence="11">
    <location>
        <begin position="713"/>
        <end position="743"/>
    </location>
</feature>
<dbReference type="EMBL" id="AZFX01000036">
    <property type="protein sequence ID" value="KRM10596.1"/>
    <property type="molecule type" value="Genomic_DNA"/>
</dbReference>
<dbReference type="PANTHER" id="PTHR47371">
    <property type="entry name" value="LIPOTEICHOIC ACID SYNTHASE"/>
    <property type="match status" value="1"/>
</dbReference>
<keyword evidence="15" id="KW-1185">Reference proteome</keyword>
<name>A0A0R1W3X3_9LACO</name>
<keyword evidence="6 12" id="KW-1133">Transmembrane helix</keyword>
<dbReference type="InterPro" id="IPR012160">
    <property type="entry name" value="LtaS-like"/>
</dbReference>
<dbReference type="PANTHER" id="PTHR47371:SF3">
    <property type="entry name" value="PHOSPHOGLYCEROL TRANSFERASE I"/>
    <property type="match status" value="1"/>
</dbReference>
<dbReference type="InterPro" id="IPR000917">
    <property type="entry name" value="Sulfatase_N"/>
</dbReference>
<evidence type="ECO:0000256" key="4">
    <source>
        <dbReference type="ARBA" id="ARBA00022475"/>
    </source>
</evidence>
<feature type="transmembrane region" description="Helical" evidence="12">
    <location>
        <begin position="52"/>
        <end position="73"/>
    </location>
</feature>
<evidence type="ECO:0000313" key="14">
    <source>
        <dbReference type="EMBL" id="KRM10596.1"/>
    </source>
</evidence>
<feature type="binding site" evidence="10">
    <location>
        <position position="266"/>
    </location>
    <ligand>
        <name>Mn(2+)</name>
        <dbReference type="ChEBI" id="CHEBI:29035"/>
    </ligand>
</feature>
<dbReference type="Gene3D" id="3.40.720.10">
    <property type="entry name" value="Alkaline Phosphatase, subunit A"/>
    <property type="match status" value="1"/>
</dbReference>
<feature type="region of interest" description="Disordered" evidence="11">
    <location>
        <begin position="677"/>
        <end position="743"/>
    </location>
</feature>
<evidence type="ECO:0000256" key="6">
    <source>
        <dbReference type="ARBA" id="ARBA00022989"/>
    </source>
</evidence>
<dbReference type="InterPro" id="IPR017850">
    <property type="entry name" value="Alkaline_phosphatase_core_sf"/>
</dbReference>
<dbReference type="AlphaFoldDB" id="A0A0R1W3X3"/>
<gene>
    <name evidence="14" type="ORF">FC15_GL001198</name>
</gene>
<evidence type="ECO:0000256" key="11">
    <source>
        <dbReference type="SAM" id="MobiDB-lite"/>
    </source>
</evidence>
<dbReference type="Pfam" id="PF00884">
    <property type="entry name" value="Sulfatase"/>
    <property type="match status" value="1"/>
</dbReference>